<evidence type="ECO:0000313" key="1">
    <source>
        <dbReference type="EMBL" id="MDC7684444.1"/>
    </source>
</evidence>
<name>A0ABT5HWT9_9CAUL</name>
<dbReference type="RefSeq" id="WP_272748918.1">
    <property type="nucleotide sequence ID" value="NZ_JAQQKX010000012.1"/>
</dbReference>
<proteinExistence type="predicted"/>
<protein>
    <submittedName>
        <fullName evidence="1">Uncharacterized protein</fullName>
    </submittedName>
</protein>
<keyword evidence="2" id="KW-1185">Reference proteome</keyword>
<accession>A0ABT5HWT9</accession>
<dbReference type="EMBL" id="JAQQKX010000012">
    <property type="protein sequence ID" value="MDC7684444.1"/>
    <property type="molecule type" value="Genomic_DNA"/>
</dbReference>
<comment type="caution">
    <text evidence="1">The sequence shown here is derived from an EMBL/GenBank/DDBJ whole genome shotgun (WGS) entry which is preliminary data.</text>
</comment>
<organism evidence="1 2">
    <name type="scientific">Asticcacaulis aquaticus</name>
    <dbReference type="NCBI Taxonomy" id="2984212"/>
    <lineage>
        <taxon>Bacteria</taxon>
        <taxon>Pseudomonadati</taxon>
        <taxon>Pseudomonadota</taxon>
        <taxon>Alphaproteobacteria</taxon>
        <taxon>Caulobacterales</taxon>
        <taxon>Caulobacteraceae</taxon>
        <taxon>Asticcacaulis</taxon>
    </lineage>
</organism>
<reference evidence="1 2" key="1">
    <citation type="submission" date="2023-01" db="EMBL/GenBank/DDBJ databases">
        <title>Novel species of the genus Asticcacaulis isolated from rivers.</title>
        <authorList>
            <person name="Lu H."/>
        </authorList>
    </citation>
    <scope>NUCLEOTIDE SEQUENCE [LARGE SCALE GENOMIC DNA]</scope>
    <source>
        <strain evidence="1 2">BYS171W</strain>
    </source>
</reference>
<evidence type="ECO:0000313" key="2">
    <source>
        <dbReference type="Proteomes" id="UP001214854"/>
    </source>
</evidence>
<gene>
    <name evidence="1" type="ORF">PQU92_14250</name>
</gene>
<sequence>MPIFVNDTEISDDQVFREMQHHPAEDRETAMKMAAEALTIRELLLQAYVSEGLGPREGSEEGDPEADDDRIQTLLDTVIKVPEADEETARRYFENNKSEFASLVPDGLPTFDKMKQVIIDFLRDSSWRTSVTQYIKILAGKAKLAGIDLEAAETPLVR</sequence>
<dbReference type="Proteomes" id="UP001214854">
    <property type="component" value="Unassembled WGS sequence"/>
</dbReference>